<protein>
    <submittedName>
        <fullName evidence="1">Uncharacterized protein</fullName>
    </submittedName>
</protein>
<organism evidence="1 2">
    <name type="scientific">Desulfosarcina widdelii</name>
    <dbReference type="NCBI Taxonomy" id="947919"/>
    <lineage>
        <taxon>Bacteria</taxon>
        <taxon>Pseudomonadati</taxon>
        <taxon>Thermodesulfobacteriota</taxon>
        <taxon>Desulfobacteria</taxon>
        <taxon>Desulfobacterales</taxon>
        <taxon>Desulfosarcinaceae</taxon>
        <taxon>Desulfosarcina</taxon>
    </lineage>
</organism>
<sequence>MSPTCGFGLFTNPSNLNLSPVVIPDGGGGEQKLVNGDRMSELDVLELSSDFRSANRNQVYIVKEQLYGTIL</sequence>
<dbReference type="EMBL" id="AP021875">
    <property type="protein sequence ID" value="BBO78709.1"/>
    <property type="molecule type" value="Genomic_DNA"/>
</dbReference>
<gene>
    <name evidence="1" type="ORF">DSCW_61260</name>
</gene>
<reference evidence="1 2" key="1">
    <citation type="submission" date="2019-11" db="EMBL/GenBank/DDBJ databases">
        <title>Comparative genomics of hydrocarbon-degrading Desulfosarcina strains.</title>
        <authorList>
            <person name="Watanabe M."/>
            <person name="Kojima H."/>
            <person name="Fukui M."/>
        </authorList>
    </citation>
    <scope>NUCLEOTIDE SEQUENCE [LARGE SCALE GENOMIC DNA]</scope>
    <source>
        <strain evidence="1 2">PP31</strain>
    </source>
</reference>
<dbReference type="AlphaFoldDB" id="A0A5K7ZEY1"/>
<proteinExistence type="predicted"/>
<dbReference type="KEGG" id="dwd:DSCW_61260"/>
<name>A0A5K7ZEY1_9BACT</name>
<dbReference type="Proteomes" id="UP000427769">
    <property type="component" value="Chromosome"/>
</dbReference>
<accession>A0A5K7ZEY1</accession>
<evidence type="ECO:0000313" key="1">
    <source>
        <dbReference type="EMBL" id="BBO78709.1"/>
    </source>
</evidence>
<keyword evidence="2" id="KW-1185">Reference proteome</keyword>
<evidence type="ECO:0000313" key="2">
    <source>
        <dbReference type="Proteomes" id="UP000427769"/>
    </source>
</evidence>